<keyword evidence="2" id="KW-0732">Signal</keyword>
<accession>A0AAD7S325</accession>
<keyword evidence="4" id="KW-1185">Reference proteome</keyword>
<evidence type="ECO:0000313" key="3">
    <source>
        <dbReference type="EMBL" id="KAJ8393831.1"/>
    </source>
</evidence>
<dbReference type="AlphaFoldDB" id="A0AAD7S325"/>
<name>A0AAD7S325_9TELE</name>
<sequence>MHTWRSFVFVASTLLSRIELVKQRFQTRISQCTRPSGDGKSGWHLPPAQLREWWGKSQWGPSGKAGCCRTTESKAGIDQNLISGQIRKAVQRSSRSQDQQAEDANRITVPGRKGKPAVEQAVLHAVGDPGDKRE</sequence>
<feature type="chain" id="PRO_5041979818" evidence="2">
    <location>
        <begin position="24"/>
        <end position="134"/>
    </location>
</feature>
<organism evidence="3 4">
    <name type="scientific">Aldrovandia affinis</name>
    <dbReference type="NCBI Taxonomy" id="143900"/>
    <lineage>
        <taxon>Eukaryota</taxon>
        <taxon>Metazoa</taxon>
        <taxon>Chordata</taxon>
        <taxon>Craniata</taxon>
        <taxon>Vertebrata</taxon>
        <taxon>Euteleostomi</taxon>
        <taxon>Actinopterygii</taxon>
        <taxon>Neopterygii</taxon>
        <taxon>Teleostei</taxon>
        <taxon>Notacanthiformes</taxon>
        <taxon>Halosauridae</taxon>
        <taxon>Aldrovandia</taxon>
    </lineage>
</organism>
<feature type="signal peptide" evidence="2">
    <location>
        <begin position="1"/>
        <end position="23"/>
    </location>
</feature>
<evidence type="ECO:0000256" key="2">
    <source>
        <dbReference type="SAM" id="SignalP"/>
    </source>
</evidence>
<gene>
    <name evidence="3" type="ORF">AAFF_G00055600</name>
</gene>
<reference evidence="3" key="1">
    <citation type="journal article" date="2023" name="Science">
        <title>Genome structures resolve the early diversification of teleost fishes.</title>
        <authorList>
            <person name="Parey E."/>
            <person name="Louis A."/>
            <person name="Montfort J."/>
            <person name="Bouchez O."/>
            <person name="Roques C."/>
            <person name="Iampietro C."/>
            <person name="Lluch J."/>
            <person name="Castinel A."/>
            <person name="Donnadieu C."/>
            <person name="Desvignes T."/>
            <person name="Floi Bucao C."/>
            <person name="Jouanno E."/>
            <person name="Wen M."/>
            <person name="Mejri S."/>
            <person name="Dirks R."/>
            <person name="Jansen H."/>
            <person name="Henkel C."/>
            <person name="Chen W.J."/>
            <person name="Zahm M."/>
            <person name="Cabau C."/>
            <person name="Klopp C."/>
            <person name="Thompson A.W."/>
            <person name="Robinson-Rechavi M."/>
            <person name="Braasch I."/>
            <person name="Lecointre G."/>
            <person name="Bobe J."/>
            <person name="Postlethwait J.H."/>
            <person name="Berthelot C."/>
            <person name="Roest Crollius H."/>
            <person name="Guiguen Y."/>
        </authorList>
    </citation>
    <scope>NUCLEOTIDE SEQUENCE</scope>
    <source>
        <strain evidence="3">NC1722</strain>
    </source>
</reference>
<proteinExistence type="predicted"/>
<dbReference type="Proteomes" id="UP001221898">
    <property type="component" value="Unassembled WGS sequence"/>
</dbReference>
<feature type="region of interest" description="Disordered" evidence="1">
    <location>
        <begin position="87"/>
        <end position="134"/>
    </location>
</feature>
<dbReference type="EMBL" id="JAINUG010000132">
    <property type="protein sequence ID" value="KAJ8393831.1"/>
    <property type="molecule type" value="Genomic_DNA"/>
</dbReference>
<evidence type="ECO:0000313" key="4">
    <source>
        <dbReference type="Proteomes" id="UP001221898"/>
    </source>
</evidence>
<comment type="caution">
    <text evidence="3">The sequence shown here is derived from an EMBL/GenBank/DDBJ whole genome shotgun (WGS) entry which is preliminary data.</text>
</comment>
<evidence type="ECO:0000256" key="1">
    <source>
        <dbReference type="SAM" id="MobiDB-lite"/>
    </source>
</evidence>
<protein>
    <submittedName>
        <fullName evidence="3">Uncharacterized protein</fullName>
    </submittedName>
</protein>